<proteinExistence type="inferred from homology"/>
<keyword evidence="1" id="KW-0949">S-adenosyl-L-methionine</keyword>
<comment type="catalytic activity">
    <reaction evidence="1">
        <text>alpha-D-ribose 1-methylphosphonate 5-phosphate + AH2 + S-adenosyl-L-methionine = alpha-D-ribose 1,2-cyclic phosphate 5-phosphate + methane + 5'-deoxyadenosine + L-methionine + A + H(+)</text>
        <dbReference type="Rhea" id="RHEA:34707"/>
        <dbReference type="ChEBI" id="CHEBI:13193"/>
        <dbReference type="ChEBI" id="CHEBI:15378"/>
        <dbReference type="ChEBI" id="CHEBI:16183"/>
        <dbReference type="ChEBI" id="CHEBI:17319"/>
        <dbReference type="ChEBI" id="CHEBI:17499"/>
        <dbReference type="ChEBI" id="CHEBI:57844"/>
        <dbReference type="ChEBI" id="CHEBI:59789"/>
        <dbReference type="ChEBI" id="CHEBI:68686"/>
        <dbReference type="ChEBI" id="CHEBI:68687"/>
        <dbReference type="EC" id="4.7.1.1"/>
    </reaction>
</comment>
<dbReference type="PIRSF" id="PIRSF011468">
    <property type="entry name" value="PhnJ"/>
    <property type="match status" value="1"/>
</dbReference>
<dbReference type="GO" id="GO:0098848">
    <property type="term" value="F:alpha-D-ribose 1-methylphosphonate 5-phosphate C-P-lyase activity"/>
    <property type="evidence" value="ECO:0007669"/>
    <property type="project" value="UniProtKB-UniRule"/>
</dbReference>
<organism evidence="2 3">
    <name type="scientific">Devosia elaeis</name>
    <dbReference type="NCBI Taxonomy" id="1770058"/>
    <lineage>
        <taxon>Bacteria</taxon>
        <taxon>Pseudomonadati</taxon>
        <taxon>Pseudomonadota</taxon>
        <taxon>Alphaproteobacteria</taxon>
        <taxon>Hyphomicrobiales</taxon>
        <taxon>Devosiaceae</taxon>
        <taxon>Devosia</taxon>
    </lineage>
</organism>
<reference evidence="2 3" key="1">
    <citation type="submission" date="2016-03" db="EMBL/GenBank/DDBJ databases">
        <title>Genome sequencing of Devosia sp. S37.</title>
        <authorList>
            <person name="Mohd Nor M."/>
        </authorList>
    </citation>
    <scope>NUCLEOTIDE SEQUENCE [LARGE SCALE GENOMIC DNA]</scope>
    <source>
        <strain evidence="2 3">S37</strain>
    </source>
</reference>
<name>A0A178HW74_9HYPH</name>
<dbReference type="Proteomes" id="UP000078389">
    <property type="component" value="Unassembled WGS sequence"/>
</dbReference>
<evidence type="ECO:0000313" key="2">
    <source>
        <dbReference type="EMBL" id="OAM77073.1"/>
    </source>
</evidence>
<keyword evidence="1" id="KW-0411">Iron-sulfur</keyword>
<protein>
    <recommendedName>
        <fullName evidence="1">Alpha-D-ribose 1-methylphosphonate 5-phosphate C-P lyase</fullName>
        <shortName evidence="1">PRPn C-P lyase</shortName>
        <ecNumber evidence="1">4.7.1.1</ecNumber>
    </recommendedName>
</protein>
<keyword evidence="1" id="KW-0408">Iron</keyword>
<dbReference type="OrthoDB" id="9803851at2"/>
<dbReference type="AlphaFoldDB" id="A0A178HW74"/>
<gene>
    <name evidence="2" type="ORF">A3840_10565</name>
</gene>
<dbReference type="EC" id="4.7.1.1" evidence="1"/>
<dbReference type="EMBL" id="LVVY01000086">
    <property type="protein sequence ID" value="OAM77073.1"/>
    <property type="molecule type" value="Genomic_DNA"/>
</dbReference>
<comment type="caution">
    <text evidence="2">The sequence shown here is derived from an EMBL/GenBank/DDBJ whole genome shotgun (WGS) entry which is preliminary data.</text>
</comment>
<dbReference type="GO" id="GO:0019700">
    <property type="term" value="P:organic phosphonate catabolic process"/>
    <property type="evidence" value="ECO:0007669"/>
    <property type="project" value="UniProtKB-UniRule"/>
</dbReference>
<dbReference type="RefSeq" id="WP_067456002.1">
    <property type="nucleotide sequence ID" value="NZ_LVVY01000086.1"/>
</dbReference>
<dbReference type="InterPro" id="IPR010306">
    <property type="entry name" value="PhnJ"/>
</dbReference>
<accession>A0A178HW74</accession>
<evidence type="ECO:0000256" key="1">
    <source>
        <dbReference type="PIRNR" id="PIRNR011468"/>
    </source>
</evidence>
<dbReference type="GO" id="GO:0046872">
    <property type="term" value="F:metal ion binding"/>
    <property type="evidence" value="ECO:0007669"/>
    <property type="project" value="UniProtKB-UniRule"/>
</dbReference>
<keyword evidence="1" id="KW-0004">4Fe-4S</keyword>
<evidence type="ECO:0000313" key="3">
    <source>
        <dbReference type="Proteomes" id="UP000078389"/>
    </source>
</evidence>
<comment type="similarity">
    <text evidence="1">Belongs to the PhnJ family.</text>
</comment>
<keyword evidence="1 2" id="KW-0456">Lyase</keyword>
<dbReference type="STRING" id="1770058.A3840_10565"/>
<dbReference type="GO" id="GO:0051539">
    <property type="term" value="F:4 iron, 4 sulfur cluster binding"/>
    <property type="evidence" value="ECO:0007669"/>
    <property type="project" value="UniProtKB-UniRule"/>
</dbReference>
<keyword evidence="3" id="KW-1185">Reference proteome</keyword>
<sequence>MSLATLTKPWAATSYGFLDASAKRELRRKMLKAVAVPGCQMPYASREVPMARGWGTGGLQVTLTLANPGSVIKVIDQGADDGVNAASIRRFVSSVSGAAQTWDTLDASIIQSRHRIPEEILRENQVLVLQVPDPEPLRDVESNISIARQMHADADYGKLWLTLYEQIVRKGRIMQGASYPALVNGRHVITPSPIPRWDVPKLHMSKHLTILSAGREKRIFAVPPFTRVEPLVFSDRPYLVEDHAGLTCQRSGLSGFFMNELPMDGGGSRFEVSDSNLGIKAIRRTEGEPDGIGDTWYRNGEYSA</sequence>
<dbReference type="Pfam" id="PF06007">
    <property type="entry name" value="PhnJ"/>
    <property type="match status" value="1"/>
</dbReference>
<keyword evidence="1" id="KW-0479">Metal-binding</keyword>
<comment type="function">
    <text evidence="1">Catalyzes the breakage of the C-P bond in alpha-D-ribose 1-methylphosphonate 5-phosphate (PRPn) forming alpha-D-ribose.</text>
</comment>